<dbReference type="Proteomes" id="UP000748025">
    <property type="component" value="Unassembled WGS sequence"/>
</dbReference>
<dbReference type="EMBL" id="SRPW01004141">
    <property type="protein sequence ID" value="KAG5985073.1"/>
    <property type="molecule type" value="Genomic_DNA"/>
</dbReference>
<dbReference type="PANTHER" id="PTHR37542">
    <property type="entry name" value="HELO DOMAIN-CONTAINING PROTEIN-RELATED"/>
    <property type="match status" value="1"/>
</dbReference>
<evidence type="ECO:0000313" key="2">
    <source>
        <dbReference type="EMBL" id="KAG5985073.1"/>
    </source>
</evidence>
<keyword evidence="3" id="KW-1185">Reference proteome</keyword>
<dbReference type="OrthoDB" id="1911848at2759"/>
<evidence type="ECO:0000259" key="1">
    <source>
        <dbReference type="PROSITE" id="PS50011"/>
    </source>
</evidence>
<reference evidence="2" key="1">
    <citation type="journal article" date="2020" name="bioRxiv">
        <title>Whole genome comparisons of ergot fungi reveals the divergence and evolution of species within the genus Claviceps are the result of varying mechanisms driving genome evolution and host range expansion.</title>
        <authorList>
            <person name="Wyka S.A."/>
            <person name="Mondo S.J."/>
            <person name="Liu M."/>
            <person name="Dettman J."/>
            <person name="Nalam V."/>
            <person name="Broders K.D."/>
        </authorList>
    </citation>
    <scope>NUCLEOTIDE SEQUENCE</scope>
    <source>
        <strain evidence="2">CCC 602</strain>
    </source>
</reference>
<organism evidence="2 3">
    <name type="scientific">Claviceps pusilla</name>
    <dbReference type="NCBI Taxonomy" id="123648"/>
    <lineage>
        <taxon>Eukaryota</taxon>
        <taxon>Fungi</taxon>
        <taxon>Dikarya</taxon>
        <taxon>Ascomycota</taxon>
        <taxon>Pezizomycotina</taxon>
        <taxon>Sordariomycetes</taxon>
        <taxon>Hypocreomycetidae</taxon>
        <taxon>Hypocreales</taxon>
        <taxon>Clavicipitaceae</taxon>
        <taxon>Claviceps</taxon>
    </lineage>
</organism>
<gene>
    <name evidence="2" type="ORF">E4U43_006127</name>
</gene>
<sequence>MTNLLDHSLQVEIRNSLDTGAGTWSQTGSSRLSQGEKQASIDALMQLSELARFKAFNETIDLKASMPPSREDEAAARFLELAKPSEPRHLQIPRHLIEVEPEADACGDARCEAYMRTVAGRRKKVWIEWKDYDTARAHPDALSKQDIVDRVRKLASLLNHDPKPEAFRTPHCLGFFDKADTNIPAEDVDMLDRRLGLIFERPDDDLVHTSLPPTSLHDLLQNVSSVQKPRVTERVRLAYALSNCVLYLHAVNWLHKGLRSHNVLFYPTRDGQVDYRQPYLSGFDFSRPSGSDEMTDVPGADAEQDLYRHPDAQANRGKCRQRSKKSFDMYRLGVILVELAHWKTVDKVLGIDMGRARGKPEMLRQVRGMLLHVDAMADVGAHVGEKFEEATLACLSGGAGLGLQAGEDETGDETSDEVAEKLSTKLYEDVVKRLGNIQV</sequence>
<accession>A0A9P7N258</accession>
<evidence type="ECO:0000313" key="3">
    <source>
        <dbReference type="Proteomes" id="UP000748025"/>
    </source>
</evidence>
<dbReference type="InterPro" id="IPR056002">
    <property type="entry name" value="DUF7580"/>
</dbReference>
<proteinExistence type="predicted"/>
<dbReference type="InterPro" id="IPR011009">
    <property type="entry name" value="Kinase-like_dom_sf"/>
</dbReference>
<dbReference type="Gene3D" id="1.10.510.10">
    <property type="entry name" value="Transferase(Phosphotransferase) domain 1"/>
    <property type="match status" value="1"/>
</dbReference>
<dbReference type="SUPFAM" id="SSF56112">
    <property type="entry name" value="Protein kinase-like (PK-like)"/>
    <property type="match status" value="1"/>
</dbReference>
<dbReference type="GO" id="GO:0004672">
    <property type="term" value="F:protein kinase activity"/>
    <property type="evidence" value="ECO:0007669"/>
    <property type="project" value="InterPro"/>
</dbReference>
<dbReference type="AlphaFoldDB" id="A0A9P7N258"/>
<name>A0A9P7N258_9HYPO</name>
<dbReference type="GO" id="GO:0005524">
    <property type="term" value="F:ATP binding"/>
    <property type="evidence" value="ECO:0007669"/>
    <property type="project" value="InterPro"/>
</dbReference>
<dbReference type="Pfam" id="PF24476">
    <property type="entry name" value="DUF7580"/>
    <property type="match status" value="1"/>
</dbReference>
<dbReference type="PANTHER" id="PTHR37542:SF1">
    <property type="entry name" value="PRION-INHIBITION AND PROPAGATION HELO DOMAIN-CONTAINING PROTEIN"/>
    <property type="match status" value="1"/>
</dbReference>
<comment type="caution">
    <text evidence="2">The sequence shown here is derived from an EMBL/GenBank/DDBJ whole genome shotgun (WGS) entry which is preliminary data.</text>
</comment>
<protein>
    <recommendedName>
        <fullName evidence="1">Protein kinase domain-containing protein</fullName>
    </recommendedName>
</protein>
<dbReference type="InterPro" id="IPR000719">
    <property type="entry name" value="Prot_kinase_dom"/>
</dbReference>
<dbReference type="PROSITE" id="PS50011">
    <property type="entry name" value="PROTEIN_KINASE_DOM"/>
    <property type="match status" value="1"/>
</dbReference>
<feature type="domain" description="Protein kinase" evidence="1">
    <location>
        <begin position="13"/>
        <end position="439"/>
    </location>
</feature>